<organism evidence="1">
    <name type="scientific">Psilocybe cubensis</name>
    <name type="common">Psychedelic mushroom</name>
    <name type="synonym">Stropharia cubensis</name>
    <dbReference type="NCBI Taxonomy" id="181762"/>
    <lineage>
        <taxon>Eukaryota</taxon>
        <taxon>Fungi</taxon>
        <taxon>Dikarya</taxon>
        <taxon>Basidiomycota</taxon>
        <taxon>Agaricomycotina</taxon>
        <taxon>Agaricomycetes</taxon>
        <taxon>Agaricomycetidae</taxon>
        <taxon>Agaricales</taxon>
        <taxon>Agaricineae</taxon>
        <taxon>Strophariaceae</taxon>
        <taxon>Psilocybe</taxon>
    </lineage>
</organism>
<comment type="caution">
    <text evidence="1">The sequence shown here is derived from an EMBL/GenBank/DDBJ whole genome shotgun (WGS) entry which is preliminary data.</text>
</comment>
<protein>
    <submittedName>
        <fullName evidence="1">Uncharacterized protein</fullName>
    </submittedName>
</protein>
<proteinExistence type="predicted"/>
<name>A0A8H7Y0M3_PSICU</name>
<dbReference type="AlphaFoldDB" id="A0A8H7Y0M3"/>
<accession>A0A8H7Y0M3</accession>
<evidence type="ECO:0000313" key="1">
    <source>
        <dbReference type="EMBL" id="KAG5169033.1"/>
    </source>
</evidence>
<reference evidence="1" key="1">
    <citation type="submission" date="2021-02" db="EMBL/GenBank/DDBJ databases">
        <title>Psilocybe cubensis genome.</title>
        <authorList>
            <person name="Mckernan K.J."/>
            <person name="Crawford S."/>
            <person name="Trippe A."/>
            <person name="Kane L.T."/>
            <person name="Mclaughlin S."/>
        </authorList>
    </citation>
    <scope>NUCLEOTIDE SEQUENCE [LARGE SCALE GENOMIC DNA]</scope>
    <source>
        <strain evidence="1">MGC-MH-2018</strain>
    </source>
</reference>
<dbReference type="EMBL" id="JAFIQS010000005">
    <property type="protein sequence ID" value="KAG5169033.1"/>
    <property type="molecule type" value="Genomic_DNA"/>
</dbReference>
<sequence length="421" mass="46379">MSTFSLDYIKRYFTGRVSSGEPASALLVERLDDTRNIDETEKTLPCWPCTVPSIPSCSSSSPVVIARQSRPYSEETYLTPADESTCEQDLESIVDAGYTLDSSEVLNSVGDEEEVGIQALDIRDTNACPCANPSLLVPCSAYSSSAFCAGESSTEKIFFTGTESEIEEIEDIMDENQSADNTENTRFSSCHETYPIPYSTSKSVVVAPESDSEQSSFTISTHSVFDSSNHLHDVEDASDCGSTLDGSVGVATKAIIRDEVEVEVEASELEVNFECGLSEVMAKDSIDKNRVGGRFVHVNRIVHNKATSVSEASIYEKKSFLNRSGLFQLHDDEELVTNQWNRIPLLVAFYSGAEVYHPPTRTRSRLRSGKVWQKPLPLPCQKPDKYNYFRGGRTTSPPATFAIMQIFLGTSSEIATALKFQ</sequence>
<gene>
    <name evidence="1" type="ORF">JR316_005589</name>
</gene>